<keyword evidence="2 6" id="KW-0963">Cytoplasm</keyword>
<dbReference type="SUPFAM" id="SSF116842">
    <property type="entry name" value="XseB-like"/>
    <property type="match status" value="1"/>
</dbReference>
<dbReference type="GO" id="GO:0009318">
    <property type="term" value="C:exodeoxyribonuclease VII complex"/>
    <property type="evidence" value="ECO:0007669"/>
    <property type="project" value="UniProtKB-UniRule"/>
</dbReference>
<dbReference type="NCBIfam" id="NF002140">
    <property type="entry name" value="PRK00977.1-4"/>
    <property type="match status" value="1"/>
</dbReference>
<evidence type="ECO:0000256" key="2">
    <source>
        <dbReference type="ARBA" id="ARBA00022490"/>
    </source>
</evidence>
<keyword evidence="9" id="KW-1185">Reference proteome</keyword>
<comment type="catalytic activity">
    <reaction evidence="6">
        <text>Exonucleolytic cleavage in either 5'- to 3'- or 3'- to 5'-direction to yield nucleoside 5'-phosphates.</text>
        <dbReference type="EC" id="3.1.11.6"/>
    </reaction>
</comment>
<protein>
    <recommendedName>
        <fullName evidence="6">Exodeoxyribonuclease 7 small subunit</fullName>
        <ecNumber evidence="6">3.1.11.6</ecNumber>
    </recommendedName>
    <alternativeName>
        <fullName evidence="6">Exodeoxyribonuclease VII small subunit</fullName>
        <shortName evidence="6">Exonuclease VII small subunit</shortName>
    </alternativeName>
</protein>
<evidence type="ECO:0000313" key="8">
    <source>
        <dbReference type="EMBL" id="RKF18889.1"/>
    </source>
</evidence>
<gene>
    <name evidence="6" type="primary">xseB</name>
    <name evidence="8" type="ORF">DBZ36_09245</name>
</gene>
<sequence length="81" mass="9104">MAIKKPENLSFEEALSELELIVAELENSELPLEQSLKQYQRGIGLANASQQKLESAQQQIKILKQADAQAPLDPFHEDAMR</sequence>
<dbReference type="PANTHER" id="PTHR34137">
    <property type="entry name" value="EXODEOXYRIBONUCLEASE 7 SMALL SUBUNIT"/>
    <property type="match status" value="1"/>
</dbReference>
<organism evidence="8 9">
    <name type="scientific">Alginatibacterium sediminis</name>
    <dbReference type="NCBI Taxonomy" id="2164068"/>
    <lineage>
        <taxon>Bacteria</taxon>
        <taxon>Pseudomonadati</taxon>
        <taxon>Pseudomonadota</taxon>
        <taxon>Gammaproteobacteria</taxon>
        <taxon>Alteromonadales</taxon>
        <taxon>Alteromonadaceae</taxon>
        <taxon>Alginatibacterium</taxon>
    </lineage>
</organism>
<dbReference type="HAMAP" id="MF_00337">
    <property type="entry name" value="Exonuc_7_S"/>
    <property type="match status" value="1"/>
</dbReference>
<dbReference type="GO" id="GO:0006308">
    <property type="term" value="P:DNA catabolic process"/>
    <property type="evidence" value="ECO:0007669"/>
    <property type="project" value="UniProtKB-UniRule"/>
</dbReference>
<feature type="coiled-coil region" evidence="7">
    <location>
        <begin position="8"/>
        <end position="66"/>
    </location>
</feature>
<evidence type="ECO:0000256" key="1">
    <source>
        <dbReference type="ARBA" id="ARBA00009998"/>
    </source>
</evidence>
<keyword evidence="5 6" id="KW-0269">Exonuclease</keyword>
<evidence type="ECO:0000256" key="4">
    <source>
        <dbReference type="ARBA" id="ARBA00022801"/>
    </source>
</evidence>
<dbReference type="PANTHER" id="PTHR34137:SF1">
    <property type="entry name" value="EXODEOXYRIBONUCLEASE 7 SMALL SUBUNIT"/>
    <property type="match status" value="1"/>
</dbReference>
<evidence type="ECO:0000313" key="9">
    <source>
        <dbReference type="Proteomes" id="UP000286482"/>
    </source>
</evidence>
<comment type="similarity">
    <text evidence="1 6">Belongs to the XseB family.</text>
</comment>
<dbReference type="RefSeq" id="WP_120354969.1">
    <property type="nucleotide sequence ID" value="NZ_RAQO01000005.1"/>
</dbReference>
<accession>A0A420EDS8</accession>
<dbReference type="InterPro" id="IPR003761">
    <property type="entry name" value="Exonuc_VII_S"/>
</dbReference>
<dbReference type="EC" id="3.1.11.6" evidence="6"/>
<dbReference type="Gene3D" id="1.10.287.1040">
    <property type="entry name" value="Exonuclease VII, small subunit"/>
    <property type="match status" value="1"/>
</dbReference>
<evidence type="ECO:0000256" key="3">
    <source>
        <dbReference type="ARBA" id="ARBA00022722"/>
    </source>
</evidence>
<keyword evidence="7" id="KW-0175">Coiled coil</keyword>
<evidence type="ECO:0000256" key="7">
    <source>
        <dbReference type="SAM" id="Coils"/>
    </source>
</evidence>
<dbReference type="OrthoDB" id="5591562at2"/>
<dbReference type="PIRSF" id="PIRSF006488">
    <property type="entry name" value="Exonuc_VII_S"/>
    <property type="match status" value="1"/>
</dbReference>
<name>A0A420EDS8_9ALTE</name>
<dbReference type="Proteomes" id="UP000286482">
    <property type="component" value="Unassembled WGS sequence"/>
</dbReference>
<reference evidence="8 9" key="1">
    <citation type="submission" date="2018-09" db="EMBL/GenBank/DDBJ databases">
        <authorList>
            <person name="Wang Z."/>
        </authorList>
    </citation>
    <scope>NUCLEOTIDE SEQUENCE [LARGE SCALE GENOMIC DNA]</scope>
    <source>
        <strain evidence="8 9">ALS 81</strain>
    </source>
</reference>
<comment type="subunit">
    <text evidence="6">Heterooligomer composed of large and small subunits.</text>
</comment>
<dbReference type="EMBL" id="RAQO01000005">
    <property type="protein sequence ID" value="RKF18889.1"/>
    <property type="molecule type" value="Genomic_DNA"/>
</dbReference>
<dbReference type="InterPro" id="IPR037004">
    <property type="entry name" value="Exonuc_VII_ssu_sf"/>
</dbReference>
<keyword evidence="4 6" id="KW-0378">Hydrolase</keyword>
<comment type="function">
    <text evidence="6">Bidirectionally degrades single-stranded DNA into large acid-insoluble oligonucleotides, which are then degraded further into small acid-soluble oligonucleotides.</text>
</comment>
<proteinExistence type="inferred from homology"/>
<comment type="subcellular location">
    <subcellularLocation>
        <location evidence="6">Cytoplasm</location>
    </subcellularLocation>
</comment>
<dbReference type="NCBIfam" id="TIGR01280">
    <property type="entry name" value="xseB"/>
    <property type="match status" value="1"/>
</dbReference>
<keyword evidence="3 6" id="KW-0540">Nuclease</keyword>
<comment type="caution">
    <text evidence="8">The sequence shown here is derived from an EMBL/GenBank/DDBJ whole genome shotgun (WGS) entry which is preliminary data.</text>
</comment>
<evidence type="ECO:0000256" key="5">
    <source>
        <dbReference type="ARBA" id="ARBA00022839"/>
    </source>
</evidence>
<dbReference type="Pfam" id="PF02609">
    <property type="entry name" value="Exonuc_VII_S"/>
    <property type="match status" value="1"/>
</dbReference>
<dbReference type="AlphaFoldDB" id="A0A420EDS8"/>
<evidence type="ECO:0000256" key="6">
    <source>
        <dbReference type="HAMAP-Rule" id="MF_00337"/>
    </source>
</evidence>
<dbReference type="GO" id="GO:0005829">
    <property type="term" value="C:cytosol"/>
    <property type="evidence" value="ECO:0007669"/>
    <property type="project" value="TreeGrafter"/>
</dbReference>
<dbReference type="GO" id="GO:0008855">
    <property type="term" value="F:exodeoxyribonuclease VII activity"/>
    <property type="evidence" value="ECO:0007669"/>
    <property type="project" value="UniProtKB-UniRule"/>
</dbReference>